<dbReference type="RefSeq" id="WP_123256523.1">
    <property type="nucleotide sequence ID" value="NZ_RBED01000133.1"/>
</dbReference>
<comment type="caution">
    <text evidence="3">The sequence shown here is derived from an EMBL/GenBank/DDBJ whole genome shotgun (WGS) entry which is preliminary data.</text>
</comment>
<dbReference type="GO" id="GO:0004553">
    <property type="term" value="F:hydrolase activity, hydrolyzing O-glycosyl compounds"/>
    <property type="evidence" value="ECO:0007669"/>
    <property type="project" value="UniProtKB-ARBA"/>
</dbReference>
<dbReference type="PANTHER" id="PTHR31616">
    <property type="entry name" value="TREHALASE"/>
    <property type="match status" value="1"/>
</dbReference>
<dbReference type="Gene3D" id="3.40.50.1000">
    <property type="entry name" value="HAD superfamily/HAD-like"/>
    <property type="match status" value="1"/>
</dbReference>
<dbReference type="OrthoDB" id="3902805at2"/>
<keyword evidence="4" id="KW-1185">Reference proteome</keyword>
<evidence type="ECO:0000259" key="1">
    <source>
        <dbReference type="Pfam" id="PF00723"/>
    </source>
</evidence>
<dbReference type="Pfam" id="PF02358">
    <property type="entry name" value="Trehalose_PPase"/>
    <property type="match status" value="1"/>
</dbReference>
<dbReference type="GO" id="GO:0005992">
    <property type="term" value="P:trehalose biosynthetic process"/>
    <property type="evidence" value="ECO:0007669"/>
    <property type="project" value="InterPro"/>
</dbReference>
<sequence>MPTPFNQSLADSALLTKSLPLNLLRAFVQTNAADDGLTPHLLAELKVLARTPGLLVACNYGGTLCEAEGISTETLPLGSAAIALRALAALPNTHAAVISGRSLRDLAAVSRLPAEVHLVGSHGAEFDMGFAHGISLATESVLQQAGQALSETVGAYRGISIERKPVAVSVHTRSAGPDVVALATENASHIARAHGLHFIVDGSVLDLSIVEPSKATAMEHLRSMLGASAALYAGDAFSDELAMATLRGPDMALHVGDGDTRAAHRLRDPESFARVLAILFELRRAWLFGEDAVGLERHSMIGNGSSTALITPDARICWMSHPLPDSGSLFAHLLGGDAAGHFSVAPVKPSEVLGQRYVDSTMIVETRWADVTVTDYLEPAPEGITSLVRVLSGTGTARIVFAPRPDYANAPFSMEARGAELHVVGTADPIVLLAPGVGFDVTSDGRHATATAVIELGAGPVVLNLRCGDTAPEPAAPGGETGRRSAVAHHSRRWVQDLTLPRVKPSLVRRSALVLRALVREPTGAVLAAPTTSLPEGIGGTRNWDYRYCWLRDGSMTVNALVDLGSTVEAEGFLAWLGRIVAQARGPEWLHPLYSVTGAPLSTEAVIDSLPGYAGSRPVRIGNAADHQVQLDVFGPIAELIDALSARQNCLSDAHWDLLVQMASAVLARWHEPDHGIWEARRAPRHHVYTKVMCWVTLDRALRTAARHGREPLPAWAPAAAAIREEVLHEGWDNGASSYTVAYDSPDLDAAVLHIGLSGLLDVSDQRFLDTVTAVERELRVGPTVFRYRYDDGLPGLEGGFHICTTWLIEAYVAVGRIEEAWDLFDQLVNLFGPTGLLPEEYDPGTETHLGNHPQAYSHLGFIRCARLLDQHQKA</sequence>
<evidence type="ECO:0000313" key="3">
    <source>
        <dbReference type="EMBL" id="RNL50490.1"/>
    </source>
</evidence>
<dbReference type="PANTHER" id="PTHR31616:SF0">
    <property type="entry name" value="GLUCAN 1,4-ALPHA-GLUCOSIDASE"/>
    <property type="match status" value="1"/>
</dbReference>
<dbReference type="InterPro" id="IPR003337">
    <property type="entry name" value="Trehalose_PPase"/>
</dbReference>
<dbReference type="SUPFAM" id="SSF56784">
    <property type="entry name" value="HAD-like"/>
    <property type="match status" value="1"/>
</dbReference>
<evidence type="ECO:0000259" key="2">
    <source>
        <dbReference type="Pfam" id="PF19291"/>
    </source>
</evidence>
<evidence type="ECO:0000313" key="4">
    <source>
        <dbReference type="Proteomes" id="UP000273807"/>
    </source>
</evidence>
<dbReference type="InterPro" id="IPR008928">
    <property type="entry name" value="6-hairpin_glycosidase_sf"/>
</dbReference>
<protein>
    <submittedName>
        <fullName evidence="3">Bifunctional trehalose-phosphatase/glycoside hydrolase family 15 protein</fullName>
    </submittedName>
</protein>
<feature type="domain" description="Trehalase-like N-terminal" evidence="2">
    <location>
        <begin position="281"/>
        <end position="489"/>
    </location>
</feature>
<gene>
    <name evidence="3" type="ORF">D7003_16530</name>
</gene>
<dbReference type="Pfam" id="PF00723">
    <property type="entry name" value="Glyco_hydro_15"/>
    <property type="match status" value="1"/>
</dbReference>
<reference evidence="3 4" key="1">
    <citation type="submission" date="2018-10" db="EMBL/GenBank/DDBJ databases">
        <title>Genome sequencing of Arthrobacter oryzae TNB02.</title>
        <authorList>
            <person name="Cho Y.-J."/>
            <person name="Cho A."/>
            <person name="Kim O.-S."/>
        </authorList>
    </citation>
    <scope>NUCLEOTIDE SEQUENCE [LARGE SCALE GENOMIC DNA]</scope>
    <source>
        <strain evidence="3 4">TNB02</strain>
    </source>
</reference>
<dbReference type="Pfam" id="PF19291">
    <property type="entry name" value="TREH_N"/>
    <property type="match status" value="1"/>
</dbReference>
<feature type="domain" description="GH15-like" evidence="1">
    <location>
        <begin position="506"/>
        <end position="866"/>
    </location>
</feature>
<dbReference type="EMBL" id="RBED01000133">
    <property type="protein sequence ID" value="RNL50490.1"/>
    <property type="molecule type" value="Genomic_DNA"/>
</dbReference>
<dbReference type="InterPro" id="IPR045582">
    <property type="entry name" value="Trehalase-like_N"/>
</dbReference>
<dbReference type="InterPro" id="IPR036412">
    <property type="entry name" value="HAD-like_sf"/>
</dbReference>
<dbReference type="InterPro" id="IPR023214">
    <property type="entry name" value="HAD_sf"/>
</dbReference>
<dbReference type="Proteomes" id="UP000273807">
    <property type="component" value="Unassembled WGS sequence"/>
</dbReference>
<dbReference type="SUPFAM" id="SSF48208">
    <property type="entry name" value="Six-hairpin glycosidases"/>
    <property type="match status" value="1"/>
</dbReference>
<proteinExistence type="predicted"/>
<dbReference type="Gene3D" id="3.30.70.1020">
    <property type="entry name" value="Trehalose-6-phosphate phosphatase related protein, domain 2"/>
    <property type="match status" value="1"/>
</dbReference>
<keyword evidence="3" id="KW-0378">Hydrolase</keyword>
<dbReference type="InterPro" id="IPR012341">
    <property type="entry name" value="6hp_glycosidase-like_sf"/>
</dbReference>
<accession>A0A3N0BNV9</accession>
<organism evidence="3 4">
    <name type="scientific">Arthrobacter oryzae</name>
    <dbReference type="NCBI Taxonomy" id="409290"/>
    <lineage>
        <taxon>Bacteria</taxon>
        <taxon>Bacillati</taxon>
        <taxon>Actinomycetota</taxon>
        <taxon>Actinomycetes</taxon>
        <taxon>Micrococcales</taxon>
        <taxon>Micrococcaceae</taxon>
        <taxon>Arthrobacter</taxon>
    </lineage>
</organism>
<name>A0A3N0BNV9_9MICC</name>
<dbReference type="InterPro" id="IPR011613">
    <property type="entry name" value="GH15-like"/>
</dbReference>
<dbReference type="AlphaFoldDB" id="A0A3N0BNV9"/>
<dbReference type="Gene3D" id="1.50.10.10">
    <property type="match status" value="1"/>
</dbReference>